<evidence type="ECO:0000259" key="7">
    <source>
        <dbReference type="PROSITE" id="PS51225"/>
    </source>
</evidence>
<dbReference type="InterPro" id="IPR008253">
    <property type="entry name" value="Marvel"/>
</dbReference>
<evidence type="ECO:0000256" key="1">
    <source>
        <dbReference type="ARBA" id="ARBA00004141"/>
    </source>
</evidence>
<dbReference type="GO" id="GO:0016020">
    <property type="term" value="C:membrane"/>
    <property type="evidence" value="ECO:0007669"/>
    <property type="project" value="UniProtKB-SubCell"/>
</dbReference>
<proteinExistence type="predicted"/>
<dbReference type="InterPro" id="IPR050578">
    <property type="entry name" value="MARVEL-CKLF_proteins"/>
</dbReference>
<evidence type="ECO:0000256" key="4">
    <source>
        <dbReference type="ARBA" id="ARBA00023136"/>
    </source>
</evidence>
<evidence type="ECO:0000313" key="9">
    <source>
        <dbReference type="Proteomes" id="UP001516400"/>
    </source>
</evidence>
<accession>A0ABD2NT32</accession>
<evidence type="ECO:0000256" key="5">
    <source>
        <dbReference type="PROSITE-ProRule" id="PRU00581"/>
    </source>
</evidence>
<feature type="transmembrane region" description="Helical" evidence="6">
    <location>
        <begin position="100"/>
        <end position="122"/>
    </location>
</feature>
<keyword evidence="3 6" id="KW-1133">Transmembrane helix</keyword>
<keyword evidence="2 5" id="KW-0812">Transmembrane</keyword>
<dbReference type="PANTHER" id="PTHR22776:SF49">
    <property type="entry name" value="MARVEL DOMAIN-CONTAINING PROTEIN"/>
    <property type="match status" value="1"/>
</dbReference>
<dbReference type="Proteomes" id="UP001516400">
    <property type="component" value="Unassembled WGS sequence"/>
</dbReference>
<dbReference type="EMBL" id="JABFTP020000144">
    <property type="protein sequence ID" value="KAL3281805.1"/>
    <property type="molecule type" value="Genomic_DNA"/>
</dbReference>
<dbReference type="AlphaFoldDB" id="A0ABD2NT32"/>
<dbReference type="Pfam" id="PF01284">
    <property type="entry name" value="MARVEL"/>
    <property type="match status" value="1"/>
</dbReference>
<organism evidence="8 9">
    <name type="scientific">Cryptolaemus montrouzieri</name>
    <dbReference type="NCBI Taxonomy" id="559131"/>
    <lineage>
        <taxon>Eukaryota</taxon>
        <taxon>Metazoa</taxon>
        <taxon>Ecdysozoa</taxon>
        <taxon>Arthropoda</taxon>
        <taxon>Hexapoda</taxon>
        <taxon>Insecta</taxon>
        <taxon>Pterygota</taxon>
        <taxon>Neoptera</taxon>
        <taxon>Endopterygota</taxon>
        <taxon>Coleoptera</taxon>
        <taxon>Polyphaga</taxon>
        <taxon>Cucujiformia</taxon>
        <taxon>Coccinelloidea</taxon>
        <taxon>Coccinellidae</taxon>
        <taxon>Scymninae</taxon>
        <taxon>Scymnini</taxon>
        <taxon>Cryptolaemus</taxon>
    </lineage>
</organism>
<name>A0ABD2NT32_9CUCU</name>
<feature type="transmembrane region" description="Helical" evidence="6">
    <location>
        <begin position="41"/>
        <end position="60"/>
    </location>
</feature>
<dbReference type="PANTHER" id="PTHR22776">
    <property type="entry name" value="MARVEL-CONTAINING POTENTIAL LIPID RAFT-ASSOCIATED PROTEIN"/>
    <property type="match status" value="1"/>
</dbReference>
<evidence type="ECO:0000256" key="3">
    <source>
        <dbReference type="ARBA" id="ARBA00022989"/>
    </source>
</evidence>
<feature type="transmembrane region" description="Helical" evidence="6">
    <location>
        <begin position="66"/>
        <end position="88"/>
    </location>
</feature>
<evidence type="ECO:0000256" key="6">
    <source>
        <dbReference type="SAM" id="Phobius"/>
    </source>
</evidence>
<protein>
    <recommendedName>
        <fullName evidence="7">MARVEL domain-containing protein</fullName>
    </recommendedName>
</protein>
<feature type="transmembrane region" description="Helical" evidence="6">
    <location>
        <begin position="128"/>
        <end position="149"/>
    </location>
</feature>
<comment type="caution">
    <text evidence="8">The sequence shown here is derived from an EMBL/GenBank/DDBJ whole genome shotgun (WGS) entry which is preliminary data.</text>
</comment>
<evidence type="ECO:0000256" key="2">
    <source>
        <dbReference type="ARBA" id="ARBA00022692"/>
    </source>
</evidence>
<keyword evidence="4 5" id="KW-0472">Membrane</keyword>
<comment type="subcellular location">
    <subcellularLocation>
        <location evidence="1">Membrane</location>
        <topology evidence="1">Multi-pass membrane protein</topology>
    </subcellularLocation>
</comment>
<keyword evidence="9" id="KW-1185">Reference proteome</keyword>
<feature type="domain" description="MARVEL" evidence="7">
    <location>
        <begin position="31"/>
        <end position="155"/>
    </location>
</feature>
<dbReference type="PROSITE" id="PS51225">
    <property type="entry name" value="MARVEL"/>
    <property type="match status" value="1"/>
</dbReference>
<sequence>MSQPGFPGQHTTTATYSSTHVVTTIRWDPTYIQTLPGILKIVQIVCSFIGFICIEVSGISNHTRGGFFNFVALVAILFTGILLIFYLLHIIEKTYKIPWLMVEFGFCAIWALAFLAVSIMAATYGADTYLVAAFFGFCCMVSYGFDAFLKYAALNRGEIAQGQRFVQKQTTISSQAY</sequence>
<evidence type="ECO:0000313" key="8">
    <source>
        <dbReference type="EMBL" id="KAL3281805.1"/>
    </source>
</evidence>
<gene>
    <name evidence="8" type="ORF">HHI36_005006</name>
</gene>
<reference evidence="8 9" key="1">
    <citation type="journal article" date="2021" name="BMC Biol.">
        <title>Horizontally acquired antibacterial genes associated with adaptive radiation of ladybird beetles.</title>
        <authorList>
            <person name="Li H.S."/>
            <person name="Tang X.F."/>
            <person name="Huang Y.H."/>
            <person name="Xu Z.Y."/>
            <person name="Chen M.L."/>
            <person name="Du X.Y."/>
            <person name="Qiu B.Y."/>
            <person name="Chen P.T."/>
            <person name="Zhang W."/>
            <person name="Slipinski A."/>
            <person name="Escalona H.E."/>
            <person name="Waterhouse R.M."/>
            <person name="Zwick A."/>
            <person name="Pang H."/>
        </authorList>
    </citation>
    <scope>NUCLEOTIDE SEQUENCE [LARGE SCALE GENOMIC DNA]</scope>
    <source>
        <strain evidence="8">SYSU2018</strain>
    </source>
</reference>